<protein>
    <submittedName>
        <fullName evidence="1">Uncharacterized protein</fullName>
    </submittedName>
</protein>
<evidence type="ECO:0000313" key="1">
    <source>
        <dbReference type="EMBL" id="MER7185697.1"/>
    </source>
</evidence>
<dbReference type="RefSeq" id="WP_350788804.1">
    <property type="nucleotide sequence ID" value="NZ_JBEPEK010000473.1"/>
</dbReference>
<organism evidence="1 2">
    <name type="scientific">Streptomyces hyaluromycini</name>
    <dbReference type="NCBI Taxonomy" id="1377993"/>
    <lineage>
        <taxon>Bacteria</taxon>
        <taxon>Bacillati</taxon>
        <taxon>Actinomycetota</taxon>
        <taxon>Actinomycetes</taxon>
        <taxon>Kitasatosporales</taxon>
        <taxon>Streptomycetaceae</taxon>
        <taxon>Streptomyces</taxon>
    </lineage>
</organism>
<dbReference type="EMBL" id="JBEPEK010000473">
    <property type="protein sequence ID" value="MER7185697.1"/>
    <property type="molecule type" value="Genomic_DNA"/>
</dbReference>
<evidence type="ECO:0000313" key="2">
    <source>
        <dbReference type="Proteomes" id="UP001474181"/>
    </source>
</evidence>
<sequence>MSTTEDAKHGPHRTTPPELLEEAARFPALRAVFERRARRFPLGGTLTGPLAFDSGREPLALSADEEAVLVAAASGITGVVREEWSFLDEEGRTTGGDKLASFTGRTYPSPLANHSTEVFWTNDEGTYLIPQRDRRPDAYLQNLTTDEHRAWLGNAVRLTEGRLDIPRRRPNLFAFNRQNINLPGTTLFIPIADLTRQCISALLLYFDRPHGYYLVDQRLGNEPLRPFVESGLLDDSHPVDLADFERWQMVDANGVESGLVVANLMTATQALGLGGHPFNGGKGRVTMGGERHWHTIGGEGPAGGLGFRFHRVPDWAPVGAGEEIPVGLDGLFEGAVPPYHATVEDAVDFVVDLRWGPTGTFTGGGPAPWTDPGLVARIPRPSAEAIAAVKTWVRYVWDHYGRFPATIDPFLTTVWYQAHHLDTAFYDAYYPGEALPAHVRDHLDRWHS</sequence>
<gene>
    <name evidence="1" type="ORF">ABT404_40615</name>
</gene>
<comment type="caution">
    <text evidence="1">The sequence shown here is derived from an EMBL/GenBank/DDBJ whole genome shotgun (WGS) entry which is preliminary data.</text>
</comment>
<proteinExistence type="predicted"/>
<name>A0ABV1X9J5_9ACTN</name>
<accession>A0ABV1X9J5</accession>
<keyword evidence="2" id="KW-1185">Reference proteome</keyword>
<reference evidence="1 2" key="1">
    <citation type="submission" date="2024-06" db="EMBL/GenBank/DDBJ databases">
        <title>The Natural Products Discovery Center: Release of the First 8490 Sequenced Strains for Exploring Actinobacteria Biosynthetic Diversity.</title>
        <authorList>
            <person name="Kalkreuter E."/>
            <person name="Kautsar S.A."/>
            <person name="Yang D."/>
            <person name="Bader C.D."/>
            <person name="Teijaro C.N."/>
            <person name="Fluegel L."/>
            <person name="Davis C.M."/>
            <person name="Simpson J.R."/>
            <person name="Lauterbach L."/>
            <person name="Steele A.D."/>
            <person name="Gui C."/>
            <person name="Meng S."/>
            <person name="Li G."/>
            <person name="Viehrig K."/>
            <person name="Ye F."/>
            <person name="Su P."/>
            <person name="Kiefer A.F."/>
            <person name="Nichols A."/>
            <person name="Cepeda A.J."/>
            <person name="Yan W."/>
            <person name="Fan B."/>
            <person name="Jiang Y."/>
            <person name="Adhikari A."/>
            <person name="Zheng C.-J."/>
            <person name="Schuster L."/>
            <person name="Cowan T.M."/>
            <person name="Smanski M.J."/>
            <person name="Chevrette M.G."/>
            <person name="De Carvalho L.P.S."/>
            <person name="Shen B."/>
        </authorList>
    </citation>
    <scope>NUCLEOTIDE SEQUENCE [LARGE SCALE GENOMIC DNA]</scope>
    <source>
        <strain evidence="1 2">NPDC000234</strain>
    </source>
</reference>
<dbReference type="Proteomes" id="UP001474181">
    <property type="component" value="Unassembled WGS sequence"/>
</dbReference>